<evidence type="ECO:0000256" key="6">
    <source>
        <dbReference type="ARBA" id="ARBA00022840"/>
    </source>
</evidence>
<feature type="domain" description="Protein kinase" evidence="13">
    <location>
        <begin position="567"/>
        <end position="935"/>
    </location>
</feature>
<feature type="compositionally biased region" description="Low complexity" evidence="12">
    <location>
        <begin position="649"/>
        <end position="659"/>
    </location>
</feature>
<evidence type="ECO:0000313" key="16">
    <source>
        <dbReference type="Proteomes" id="UP001363622"/>
    </source>
</evidence>
<evidence type="ECO:0000256" key="9">
    <source>
        <dbReference type="ARBA" id="ARBA00048679"/>
    </source>
</evidence>
<feature type="region of interest" description="Disordered" evidence="12">
    <location>
        <begin position="1"/>
        <end position="41"/>
    </location>
</feature>
<feature type="region of interest" description="Disordered" evidence="12">
    <location>
        <begin position="1453"/>
        <end position="1476"/>
    </location>
</feature>
<evidence type="ECO:0000256" key="5">
    <source>
        <dbReference type="ARBA" id="ARBA00022777"/>
    </source>
</evidence>
<dbReference type="PROSITE" id="PS50011">
    <property type="entry name" value="PROTEIN_KINASE_DOM"/>
    <property type="match status" value="2"/>
</dbReference>
<dbReference type="SMART" id="SM00220">
    <property type="entry name" value="S_TKc"/>
    <property type="match status" value="2"/>
</dbReference>
<dbReference type="CDD" id="cd23823">
    <property type="entry name" value="RWD_GCN2"/>
    <property type="match status" value="1"/>
</dbReference>
<dbReference type="CDD" id="cd14012">
    <property type="entry name" value="PK_eIF2AK_GCN2_rpt1"/>
    <property type="match status" value="1"/>
</dbReference>
<keyword evidence="4 10" id="KW-0547">Nucleotide-binding</keyword>
<evidence type="ECO:0000256" key="3">
    <source>
        <dbReference type="ARBA" id="ARBA00022679"/>
    </source>
</evidence>
<comment type="similarity">
    <text evidence="7">Belongs to the protein kinase superfamily. Ser/Thr protein kinase family. GCN2 subfamily.</text>
</comment>
<keyword evidence="2" id="KW-0723">Serine/threonine-protein kinase</keyword>
<dbReference type="InterPro" id="IPR006575">
    <property type="entry name" value="RWD_dom"/>
</dbReference>
<dbReference type="SMART" id="SM00591">
    <property type="entry name" value="RWD"/>
    <property type="match status" value="1"/>
</dbReference>
<dbReference type="PROSITE" id="PS50908">
    <property type="entry name" value="RWD"/>
    <property type="match status" value="1"/>
</dbReference>
<dbReference type="InterPro" id="IPR050339">
    <property type="entry name" value="CC_SR_Kinase"/>
</dbReference>
<dbReference type="Pfam" id="PF13393">
    <property type="entry name" value="tRNA-synt_His"/>
    <property type="match status" value="1"/>
</dbReference>
<dbReference type="PANTHER" id="PTHR11042:SF136">
    <property type="entry name" value="EIF-2-ALPHA KINASE GCN2"/>
    <property type="match status" value="1"/>
</dbReference>
<dbReference type="InterPro" id="IPR016255">
    <property type="entry name" value="Gcn2"/>
</dbReference>
<dbReference type="Gene3D" id="3.40.50.800">
    <property type="entry name" value="Anticodon-binding domain"/>
    <property type="match status" value="1"/>
</dbReference>
<gene>
    <name evidence="15" type="ORF">IWZ03DRAFT_366724</name>
</gene>
<evidence type="ECO:0000259" key="14">
    <source>
        <dbReference type="PROSITE" id="PS50908"/>
    </source>
</evidence>
<evidence type="ECO:0000256" key="1">
    <source>
        <dbReference type="ARBA" id="ARBA00012513"/>
    </source>
</evidence>
<evidence type="ECO:0000256" key="12">
    <source>
        <dbReference type="SAM" id="MobiDB-lite"/>
    </source>
</evidence>
<dbReference type="InterPro" id="IPR024435">
    <property type="entry name" value="HisRS-related_dom"/>
</dbReference>
<comment type="catalytic activity">
    <reaction evidence="8">
        <text>L-threonyl-[protein] + ATP = O-phospho-L-threonyl-[protein] + ADP + H(+)</text>
        <dbReference type="Rhea" id="RHEA:46608"/>
        <dbReference type="Rhea" id="RHEA-COMP:11060"/>
        <dbReference type="Rhea" id="RHEA-COMP:11605"/>
        <dbReference type="ChEBI" id="CHEBI:15378"/>
        <dbReference type="ChEBI" id="CHEBI:30013"/>
        <dbReference type="ChEBI" id="CHEBI:30616"/>
        <dbReference type="ChEBI" id="CHEBI:61977"/>
        <dbReference type="ChEBI" id="CHEBI:456216"/>
        <dbReference type="EC" id="2.7.11.1"/>
    </reaction>
</comment>
<dbReference type="InterPro" id="IPR036621">
    <property type="entry name" value="Anticodon-bd_dom_sf"/>
</dbReference>
<accession>A0ABR1KZI3</accession>
<name>A0ABR1KZI3_9PEZI</name>
<dbReference type="Gene3D" id="1.10.510.10">
    <property type="entry name" value="Transferase(Phosphotransferase) domain 1"/>
    <property type="match status" value="2"/>
</dbReference>
<keyword evidence="6 10" id="KW-0067">ATP-binding</keyword>
<keyword evidence="11" id="KW-0175">Coiled coil</keyword>
<organism evidence="15 16">
    <name type="scientific">Phyllosticta citriasiana</name>
    <dbReference type="NCBI Taxonomy" id="595635"/>
    <lineage>
        <taxon>Eukaryota</taxon>
        <taxon>Fungi</taxon>
        <taxon>Dikarya</taxon>
        <taxon>Ascomycota</taxon>
        <taxon>Pezizomycotina</taxon>
        <taxon>Dothideomycetes</taxon>
        <taxon>Dothideomycetes incertae sedis</taxon>
        <taxon>Botryosphaeriales</taxon>
        <taxon>Phyllostictaceae</taxon>
        <taxon>Phyllosticta</taxon>
    </lineage>
</organism>
<dbReference type="Gene3D" id="3.10.110.10">
    <property type="entry name" value="Ubiquitin Conjugating Enzyme"/>
    <property type="match status" value="1"/>
</dbReference>
<dbReference type="InterPro" id="IPR008271">
    <property type="entry name" value="Ser/Thr_kinase_AS"/>
</dbReference>
<reference evidence="15 16" key="1">
    <citation type="submission" date="2024-04" db="EMBL/GenBank/DDBJ databases">
        <title>Phyllosticta paracitricarpa is synonymous to the EU quarantine fungus P. citricarpa based on phylogenomic analyses.</title>
        <authorList>
            <consortium name="Lawrence Berkeley National Laboratory"/>
            <person name="Van Ingen-Buijs V.A."/>
            <person name="Van Westerhoven A.C."/>
            <person name="Haridas S."/>
            <person name="Skiadas P."/>
            <person name="Martin F."/>
            <person name="Groenewald J.Z."/>
            <person name="Crous P.W."/>
            <person name="Seidl M.F."/>
        </authorList>
    </citation>
    <scope>NUCLEOTIDE SEQUENCE [LARGE SCALE GENOMIC DNA]</scope>
    <source>
        <strain evidence="15 16">CBS 123371</strain>
    </source>
</reference>
<dbReference type="PIRSF" id="PIRSF000660">
    <property type="entry name" value="Ser/Thr_PK_GCN2"/>
    <property type="match status" value="1"/>
</dbReference>
<dbReference type="InterPro" id="IPR000719">
    <property type="entry name" value="Prot_kinase_dom"/>
</dbReference>
<feature type="compositionally biased region" description="Polar residues" evidence="12">
    <location>
        <begin position="529"/>
        <end position="538"/>
    </location>
</feature>
<feature type="compositionally biased region" description="Low complexity" evidence="12">
    <location>
        <begin position="26"/>
        <end position="36"/>
    </location>
</feature>
<dbReference type="EMBL" id="JBBPHU010000001">
    <property type="protein sequence ID" value="KAK7524258.1"/>
    <property type="molecule type" value="Genomic_DNA"/>
</dbReference>
<dbReference type="InterPro" id="IPR045864">
    <property type="entry name" value="aa-tRNA-synth_II/BPL/LPL"/>
</dbReference>
<dbReference type="Proteomes" id="UP001363622">
    <property type="component" value="Unassembled WGS sequence"/>
</dbReference>
<sequence>MAPPKSPWNKVAAPATPKAKKNGTTSAAKQQQSASALDGSPSIPAAVTYAQAQDDEIEALKAIYMEDYEPVEIKGVWSKATERAFKLSLKAYSDPETLVVLSVRLTTTYPKSIPLLSIEKTTGLRPKHLSEVEKLLKSRPKELIGEVMIYEISTAIQDVLEDAVAARQQDEAMPSLEEERAVHEAAAEKLSKKQEEEESKKREEEKAEEDRMLKQMVDEEMSRRKEQKRKNRVFFAPAKTILPEIETQPMALIREGPVTQVFSVQAALSTESSVNLLVLKKAVVKNQKNESRLKKLIEDFDQAMEDLKRISHDNVISMLDFKIDRIADGNWHISILLEYADKGSLSEMFSVVESFPANKVRAWTVELLEALDYLHRNGVVHKKVHPGNVLLCQSASGGAIFVKLADGGFQESLHTITDVSRGTPKTAHARSAYWQPPEMGQDCGGKPTRKTDIWDLGIVFLQMLFGLDTPQKYSSPNALTEDLEMSEPFKEIVEKFFKPDPKKRPSAFDLIPSEFLRGNAPTLLEPTSPERSASLSIRSRTRMRRESSNYASGSFNDRPFSRYASEWVEAGRLGKGGYGEVVKARNKLDGRIYAIKKIRQKSAAALTEVLSEVMLLSRLNHPYVVRYYTAWPEHQVTDPMDTETEDDTVTFTEDSVSSSGQDIGFGRSNTGGLDFISSSGYPKIEFGDISDEESASDDGESSSNREESEYRIAASRSPLRMRRDTSSSRSRPVRTTLYIQMEYCERHTLRDLIRKGLYDNPDEAWRLFRQILEGLAHIHSHGIIHRDLKPDNVFIDVTNNPRIGDFGLATSGQYQVADKAAAAGSAPGNNDADMTRSVGTALYVAPELRSGAGGNYNDKVDMYSLGIIFFEMCHPLKTAMERDHVIRQLREKEHTLPSTFQTPSKALQGSIILTLISHRPSERPSSIELLRSGKLPLQVEDETVRLALQGLSDPNSPYYHKMLSALFAQGANKQIKDFAWDLGQNSAHEEKAADVVLQCLVEEKLSNVFRRHGAIKTRRQLLFPKSEHYESQNVVQLFDASGTLVQLPYDFTLPFARTIARRKPPADKTYSIGHVYRDTFTGGAPRSSGEADFDIISYNSLDLALKEAEVIKVMDEVLDELPSLASSQVCFHLNHSDLLELIMESCRIAPSLRRSVKDILSRLNIQQWSWTKIKQDLRSPAVGVSSTSLDDLAKFDFRDTPEKAFAKIKSLLSGTELLDRTHAIFAHLRQVLTYLGKFNVQRKIYCAPLSSFNSKFYNGGIMFQCLFDTKRRDVLAAGGRYDRLIEEHKPKFQGEFTGCHAVGMNIGWDRLVTSMARHHKGYSKVFLKKAQEEENGSNQWPTRRCDVLVASFDATTLRSAGAKIVSDLWAHEISAELSTDCKDWDELTRTYAEDKHSWIVIIKHEAFNTGKPDIKIKSVSKKEDTDLRSSELLSYLRQELRERDHREGLVANRTRMSRLSSDQPNHGNHGAQQDRKSNVQVLLAQHRSKKTNKWAVVEASRTSVHELLAGFQENPIAAIETKDEVLDMLRDTRLSDADSWRRAIQSVPLVERGYLQEVMDMLREYRRKWEEEGSSPEGRVAFLYNFRTGACVMYDLGL</sequence>
<evidence type="ECO:0000256" key="7">
    <source>
        <dbReference type="ARBA" id="ARBA00037982"/>
    </source>
</evidence>
<evidence type="ECO:0000313" key="15">
    <source>
        <dbReference type="EMBL" id="KAK7524258.1"/>
    </source>
</evidence>
<protein>
    <recommendedName>
        <fullName evidence="1">non-specific serine/threonine protein kinase</fullName>
        <ecNumber evidence="1">2.7.11.1</ecNumber>
    </recommendedName>
</protein>
<feature type="compositionally biased region" description="Basic and acidic residues" evidence="12">
    <location>
        <begin position="177"/>
        <end position="211"/>
    </location>
</feature>
<feature type="domain" description="RWD" evidence="14">
    <location>
        <begin position="55"/>
        <end position="163"/>
    </location>
</feature>
<dbReference type="Pfam" id="PF12745">
    <property type="entry name" value="HGTP_anticodon2"/>
    <property type="match status" value="1"/>
</dbReference>
<feature type="region of interest" description="Disordered" evidence="12">
    <location>
        <begin position="638"/>
        <end position="665"/>
    </location>
</feature>
<evidence type="ECO:0000256" key="2">
    <source>
        <dbReference type="ARBA" id="ARBA00022527"/>
    </source>
</evidence>
<dbReference type="Pfam" id="PF05773">
    <property type="entry name" value="RWD"/>
    <property type="match status" value="1"/>
</dbReference>
<feature type="region of interest" description="Disordered" evidence="12">
    <location>
        <begin position="170"/>
        <end position="211"/>
    </location>
</feature>
<comment type="catalytic activity">
    <reaction evidence="9">
        <text>L-seryl-[protein] + ATP = O-phospho-L-seryl-[protein] + ADP + H(+)</text>
        <dbReference type="Rhea" id="RHEA:17989"/>
        <dbReference type="Rhea" id="RHEA-COMP:9863"/>
        <dbReference type="Rhea" id="RHEA-COMP:11604"/>
        <dbReference type="ChEBI" id="CHEBI:15378"/>
        <dbReference type="ChEBI" id="CHEBI:29999"/>
        <dbReference type="ChEBI" id="CHEBI:30616"/>
        <dbReference type="ChEBI" id="CHEBI:83421"/>
        <dbReference type="ChEBI" id="CHEBI:456216"/>
        <dbReference type="EC" id="2.7.11.1"/>
    </reaction>
</comment>
<dbReference type="InterPro" id="IPR017441">
    <property type="entry name" value="Protein_kinase_ATP_BS"/>
</dbReference>
<dbReference type="EC" id="2.7.11.1" evidence="1"/>
<evidence type="ECO:0000256" key="10">
    <source>
        <dbReference type="PROSITE-ProRule" id="PRU10141"/>
    </source>
</evidence>
<dbReference type="PROSITE" id="PS00107">
    <property type="entry name" value="PROTEIN_KINASE_ATP"/>
    <property type="match status" value="1"/>
</dbReference>
<feature type="compositionally biased region" description="Polar residues" evidence="12">
    <location>
        <begin position="1457"/>
        <end position="1466"/>
    </location>
</feature>
<feature type="domain" description="Protein kinase" evidence="13">
    <location>
        <begin position="247"/>
        <end position="516"/>
    </location>
</feature>
<feature type="region of interest" description="Disordered" evidence="12">
    <location>
        <begin position="687"/>
        <end position="731"/>
    </location>
</feature>
<feature type="binding site" evidence="10">
    <location>
        <position position="597"/>
    </location>
    <ligand>
        <name>ATP</name>
        <dbReference type="ChEBI" id="CHEBI:30616"/>
    </ligand>
</feature>
<dbReference type="CDD" id="cd14046">
    <property type="entry name" value="STKc_EIF2AK4_GCN2_rpt2"/>
    <property type="match status" value="1"/>
</dbReference>
<feature type="compositionally biased region" description="Acidic residues" evidence="12">
    <location>
        <begin position="688"/>
        <end position="700"/>
    </location>
</feature>
<dbReference type="InterPro" id="IPR016135">
    <property type="entry name" value="UBQ-conjugating_enzyme/RWD"/>
</dbReference>
<keyword evidence="16" id="KW-1185">Reference proteome</keyword>
<keyword evidence="5" id="KW-0418">Kinase</keyword>
<feature type="region of interest" description="Disordered" evidence="12">
    <location>
        <begin position="519"/>
        <end position="540"/>
    </location>
</feature>
<dbReference type="SUPFAM" id="SSF54495">
    <property type="entry name" value="UBC-like"/>
    <property type="match status" value="1"/>
</dbReference>
<evidence type="ECO:0000256" key="11">
    <source>
        <dbReference type="SAM" id="Coils"/>
    </source>
</evidence>
<evidence type="ECO:0000256" key="8">
    <source>
        <dbReference type="ARBA" id="ARBA00047899"/>
    </source>
</evidence>
<dbReference type="Pfam" id="PF00069">
    <property type="entry name" value="Pkinase"/>
    <property type="match status" value="3"/>
</dbReference>
<dbReference type="InterPro" id="IPR011009">
    <property type="entry name" value="Kinase-like_dom_sf"/>
</dbReference>
<dbReference type="InterPro" id="IPR041715">
    <property type="entry name" value="HisRS-like_core"/>
</dbReference>
<comment type="caution">
    <text evidence="15">The sequence shown here is derived from an EMBL/GenBank/DDBJ whole genome shotgun (WGS) entry which is preliminary data.</text>
</comment>
<feature type="coiled-coil region" evidence="11">
    <location>
        <begin position="279"/>
        <end position="313"/>
    </location>
</feature>
<proteinExistence type="inferred from homology"/>
<dbReference type="SUPFAM" id="SSF55681">
    <property type="entry name" value="Class II aaRS and biotin synthetases"/>
    <property type="match status" value="1"/>
</dbReference>
<evidence type="ECO:0000256" key="4">
    <source>
        <dbReference type="ARBA" id="ARBA00022741"/>
    </source>
</evidence>
<dbReference type="SUPFAM" id="SSF56112">
    <property type="entry name" value="Protein kinase-like (PK-like)"/>
    <property type="match status" value="2"/>
</dbReference>
<evidence type="ECO:0000259" key="13">
    <source>
        <dbReference type="PROSITE" id="PS50011"/>
    </source>
</evidence>
<dbReference type="PROSITE" id="PS00108">
    <property type="entry name" value="PROTEIN_KINASE_ST"/>
    <property type="match status" value="1"/>
</dbReference>
<keyword evidence="3" id="KW-0808">Transferase</keyword>
<dbReference type="PANTHER" id="PTHR11042">
    <property type="entry name" value="EUKARYOTIC TRANSLATION INITIATION FACTOR 2-ALPHA KINASE EIF2-ALPHA KINASE -RELATED"/>
    <property type="match status" value="1"/>
</dbReference>
<dbReference type="Gene3D" id="3.30.200.20">
    <property type="entry name" value="Phosphorylase Kinase, domain 1"/>
    <property type="match status" value="1"/>
</dbReference>
<dbReference type="Gene3D" id="3.30.930.10">
    <property type="entry name" value="Bira Bifunctional Protein, Domain 2"/>
    <property type="match status" value="1"/>
</dbReference>